<proteinExistence type="predicted"/>
<evidence type="ECO:0000313" key="5">
    <source>
        <dbReference type="Proteomes" id="UP001250538"/>
    </source>
</evidence>
<dbReference type="RefSeq" id="WP_315742324.1">
    <property type="nucleotide sequence ID" value="NZ_JAVYAA010000001.1"/>
</dbReference>
<name>A0AAJ2JUT8_9BACL</name>
<dbReference type="InterPro" id="IPR036116">
    <property type="entry name" value="FN3_sf"/>
</dbReference>
<feature type="region of interest" description="Disordered" evidence="1">
    <location>
        <begin position="554"/>
        <end position="573"/>
    </location>
</feature>
<feature type="domain" description="Fibronectin type-III" evidence="3">
    <location>
        <begin position="154"/>
        <end position="245"/>
    </location>
</feature>
<evidence type="ECO:0000259" key="3">
    <source>
        <dbReference type="PROSITE" id="PS50853"/>
    </source>
</evidence>
<reference evidence="5" key="1">
    <citation type="submission" date="2023-09" db="EMBL/GenBank/DDBJ databases">
        <title>Paenibacillus sp. chi10 Genome sequencing and assembly.</title>
        <authorList>
            <person name="Kim I."/>
        </authorList>
    </citation>
    <scope>NUCLEOTIDE SEQUENCE [LARGE SCALE GENOMIC DNA]</scope>
    <source>
        <strain evidence="5">chi10</strain>
    </source>
</reference>
<comment type="caution">
    <text evidence="4">The sequence shown here is derived from an EMBL/GenBank/DDBJ whole genome shotgun (WGS) entry which is preliminary data.</text>
</comment>
<keyword evidence="5" id="KW-1185">Reference proteome</keyword>
<organism evidence="4 5">
    <name type="scientific">Paenibacillus suaedae</name>
    <dbReference type="NCBI Taxonomy" id="3077233"/>
    <lineage>
        <taxon>Bacteria</taxon>
        <taxon>Bacillati</taxon>
        <taxon>Bacillota</taxon>
        <taxon>Bacilli</taxon>
        <taxon>Bacillales</taxon>
        <taxon>Paenibacillaceae</taxon>
        <taxon>Paenibacillus</taxon>
    </lineage>
</organism>
<dbReference type="EMBL" id="JAVYAA010000001">
    <property type="protein sequence ID" value="MDT8974664.1"/>
    <property type="molecule type" value="Genomic_DNA"/>
</dbReference>
<dbReference type="SMART" id="SM00060">
    <property type="entry name" value="FN3"/>
    <property type="match status" value="2"/>
</dbReference>
<evidence type="ECO:0000313" key="4">
    <source>
        <dbReference type="EMBL" id="MDT8974664.1"/>
    </source>
</evidence>
<accession>A0AAJ2JUT8</accession>
<feature type="chain" id="PRO_5042517049" description="Fibronectin type-III domain-containing protein" evidence="2">
    <location>
        <begin position="26"/>
        <end position="573"/>
    </location>
</feature>
<feature type="compositionally biased region" description="Polar residues" evidence="1">
    <location>
        <begin position="451"/>
        <end position="464"/>
    </location>
</feature>
<dbReference type="InterPro" id="IPR013783">
    <property type="entry name" value="Ig-like_fold"/>
</dbReference>
<feature type="region of interest" description="Disordered" evidence="1">
    <location>
        <begin position="449"/>
        <end position="473"/>
    </location>
</feature>
<evidence type="ECO:0000256" key="2">
    <source>
        <dbReference type="SAM" id="SignalP"/>
    </source>
</evidence>
<dbReference type="Proteomes" id="UP001250538">
    <property type="component" value="Unassembled WGS sequence"/>
</dbReference>
<gene>
    <name evidence="4" type="ORF">RQP50_00240</name>
</gene>
<dbReference type="PROSITE" id="PS50853">
    <property type="entry name" value="FN3"/>
    <property type="match status" value="2"/>
</dbReference>
<evidence type="ECO:0000256" key="1">
    <source>
        <dbReference type="SAM" id="MobiDB-lite"/>
    </source>
</evidence>
<dbReference type="SUPFAM" id="SSF49265">
    <property type="entry name" value="Fibronectin type III"/>
    <property type="match status" value="2"/>
</dbReference>
<dbReference type="AlphaFoldDB" id="A0AAJ2JUT8"/>
<dbReference type="InterPro" id="IPR003961">
    <property type="entry name" value="FN3_dom"/>
</dbReference>
<sequence>MKKLGLSFMMLMIMLGMIAISPANAASSPFRGGLLDDVPIQIGTIVEPFSGTVDSKMTDDDTSSTTYFRNVSKAWYTFSTPQDISAVAVYSTKKNDIMEFYDSTGKKLPTYNALNTNGIQSLPEVLRDVSTVVLIPEKEGGITEWNVFTKPSSAPSPTTITWSQGGDKIVYLEWASTGAKTYTVKRSESPSGIFEVIASNVTDTFYTDKSVNNGTTYYYAVSSVNEAGESANSMTNDKSSVTPNATKYTGGLLDGVRINVGDVLNKPEKTIREFTDNNPSSGQYIANGEMAWYSFASPVEVSAVILNANDLGTMEFYGIEGKLLYSYKPLVNDKVETLPEKFKNVKTVVLKYSSGTRIKEWNVFGESTEQPNPVSIQLTATGGNKKVSLHWNSTNSASSFNIKRSTVAGGSYKTIATVTGSTYDYVDSLVTNGTKYYYVVTAVSPQGGEIGQSNEASATPNSDEVTPPGTDEGEYGNRALLNIVLNNGISKEFDLSMKEVNAFIAWYEGRASGNGSVMFAFDKHNNNKGPFKNRREYVFFDKIITFEVNGYDADGGSTSNSGDENHSNPGEEY</sequence>
<protein>
    <recommendedName>
        <fullName evidence="3">Fibronectin type-III domain-containing protein</fullName>
    </recommendedName>
</protein>
<feature type="signal peptide" evidence="2">
    <location>
        <begin position="1"/>
        <end position="25"/>
    </location>
</feature>
<dbReference type="Gene3D" id="2.60.40.10">
    <property type="entry name" value="Immunoglobulins"/>
    <property type="match status" value="2"/>
</dbReference>
<feature type="domain" description="Fibronectin type-III" evidence="3">
    <location>
        <begin position="372"/>
        <end position="462"/>
    </location>
</feature>
<keyword evidence="2" id="KW-0732">Signal</keyword>